<proteinExistence type="predicted"/>
<dbReference type="SUPFAM" id="SSF54106">
    <property type="entry name" value="LysM domain"/>
    <property type="match status" value="1"/>
</dbReference>
<dbReference type="RefSeq" id="WP_133682380.1">
    <property type="nucleotide sequence ID" value="NZ_SNZP01000012.1"/>
</dbReference>
<organism evidence="2 3">
    <name type="scientific">Paludibacterium purpuratum</name>
    <dbReference type="NCBI Taxonomy" id="1144873"/>
    <lineage>
        <taxon>Bacteria</taxon>
        <taxon>Pseudomonadati</taxon>
        <taxon>Pseudomonadota</taxon>
        <taxon>Betaproteobacteria</taxon>
        <taxon>Neisseriales</taxon>
        <taxon>Chromobacteriaceae</taxon>
        <taxon>Paludibacterium</taxon>
    </lineage>
</organism>
<name>A0A4R7AZF3_9NEIS</name>
<comment type="caution">
    <text evidence="2">The sequence shown here is derived from an EMBL/GenBank/DDBJ whole genome shotgun (WGS) entry which is preliminary data.</text>
</comment>
<reference evidence="2 3" key="1">
    <citation type="submission" date="2019-03" db="EMBL/GenBank/DDBJ databases">
        <title>Genomic Encyclopedia of Type Strains, Phase III (KMG-III): the genomes of soil and plant-associated and newly described type strains.</title>
        <authorList>
            <person name="Whitman W."/>
        </authorList>
    </citation>
    <scope>NUCLEOTIDE SEQUENCE [LARGE SCALE GENOMIC DNA]</scope>
    <source>
        <strain evidence="2 3">CECT 8976</strain>
    </source>
</reference>
<dbReference type="PANTHER" id="PTHR33734:SF22">
    <property type="entry name" value="MEMBRANE-BOUND LYTIC MUREIN TRANSGLYCOSYLASE D"/>
    <property type="match status" value="1"/>
</dbReference>
<dbReference type="Gene3D" id="1.10.530.10">
    <property type="match status" value="1"/>
</dbReference>
<evidence type="ECO:0000313" key="3">
    <source>
        <dbReference type="Proteomes" id="UP000295611"/>
    </source>
</evidence>
<dbReference type="InterPro" id="IPR023346">
    <property type="entry name" value="Lysozyme-like_dom_sf"/>
</dbReference>
<dbReference type="Pfam" id="PF01476">
    <property type="entry name" value="LysM"/>
    <property type="match status" value="1"/>
</dbReference>
<gene>
    <name evidence="2" type="ORF">DFP86_1123</name>
</gene>
<dbReference type="InterPro" id="IPR036779">
    <property type="entry name" value="LysM_dom_sf"/>
</dbReference>
<dbReference type="PANTHER" id="PTHR33734">
    <property type="entry name" value="LYSM DOMAIN-CONTAINING GPI-ANCHORED PROTEIN 2"/>
    <property type="match status" value="1"/>
</dbReference>
<dbReference type="InterPro" id="IPR018392">
    <property type="entry name" value="LysM"/>
</dbReference>
<keyword evidence="3" id="KW-1185">Reference proteome</keyword>
<dbReference type="SMART" id="SM00257">
    <property type="entry name" value="LysM"/>
    <property type="match status" value="1"/>
</dbReference>
<dbReference type="Gene3D" id="3.10.350.10">
    <property type="entry name" value="LysM domain"/>
    <property type="match status" value="1"/>
</dbReference>
<dbReference type="SUPFAM" id="SSF53955">
    <property type="entry name" value="Lysozyme-like"/>
    <property type="match status" value="1"/>
</dbReference>
<dbReference type="AlphaFoldDB" id="A0A4R7AZF3"/>
<dbReference type="EMBL" id="SNZP01000012">
    <property type="protein sequence ID" value="TDR73799.1"/>
    <property type="molecule type" value="Genomic_DNA"/>
</dbReference>
<dbReference type="OrthoDB" id="5522511at2"/>
<dbReference type="CDD" id="cd00118">
    <property type="entry name" value="LysM"/>
    <property type="match status" value="1"/>
</dbReference>
<dbReference type="InterPro" id="IPR008258">
    <property type="entry name" value="Transglycosylase_SLT_dom_1"/>
</dbReference>
<accession>A0A4R7AZF3</accession>
<sequence length="612" mass="67270">MSDLYSLLYCKKQKEYRESSIKPYSLVKLPIEKSAGELAGNSRVGGDASADTQSKVVDKIVEVCVRYGLSFRETAFVLLMVKVESGFNPDAAAGTTSAAGLAQFTNGTAKDAKGMSKQWLGFELDILLPKDRFDAEKGAYSAVLAYMKCKSKAKLVDVTSYEKYIYIFHHEGWNKKVDKTTATSLDAYKISNEKIIPFLDCVESALKKEKKVSFSLKDSKGDPVSNQAYLVGQEVGASKADPARASSGSQVKWSKGVTDGAGKTAPIDLKGVGEVVFAIINNSALNFFLGEDQVGKREVHVVKRGETLSKIAKQNNTTVDELAKINAIKDRNKLPEGATLELPKINYTSRSPDVSMLSGALAKMGLVDGAMLDIVEYFKSHVVLPRNSKTHANDTISIKAAPAKTVPATQNNKMAKHKTKKDEKSVKDTAVKASDAVVKLDFSLDVAKPELVSSYTKDMIKTIMKTIGLDEAIITSGIRTTERQAKTMYDNIESYGVDSQLKLYAQPGREVVGCYAKLKKENTEKRQIISAMKEKIEELLTNGHRVSKHCVTEDFYKKLNVIDISHKRMRSSKRKAFEAEIKKLHTSGKISKFITPGMKGGEPAYHLEIPQP</sequence>
<dbReference type="PROSITE" id="PS51782">
    <property type="entry name" value="LYSM"/>
    <property type="match status" value="1"/>
</dbReference>
<dbReference type="Pfam" id="PF01464">
    <property type="entry name" value="SLT"/>
    <property type="match status" value="1"/>
</dbReference>
<protein>
    <submittedName>
        <fullName evidence="2">Transglycosylase-like protein with SLT domain</fullName>
    </submittedName>
</protein>
<evidence type="ECO:0000313" key="2">
    <source>
        <dbReference type="EMBL" id="TDR73799.1"/>
    </source>
</evidence>
<feature type="domain" description="LysM" evidence="1">
    <location>
        <begin position="298"/>
        <end position="342"/>
    </location>
</feature>
<dbReference type="Proteomes" id="UP000295611">
    <property type="component" value="Unassembled WGS sequence"/>
</dbReference>
<evidence type="ECO:0000259" key="1">
    <source>
        <dbReference type="PROSITE" id="PS51782"/>
    </source>
</evidence>